<proteinExistence type="predicted"/>
<keyword evidence="3" id="KW-1185">Reference proteome</keyword>
<dbReference type="Gene3D" id="2.60.40.1180">
    <property type="entry name" value="Golgi alpha-mannosidase II"/>
    <property type="match status" value="1"/>
</dbReference>
<dbReference type="Gramene" id="AET7Gv21320400.17">
    <property type="protein sequence ID" value="AET7Gv21320400.17"/>
    <property type="gene ID" value="AET7Gv21320400"/>
</dbReference>
<dbReference type="GO" id="GO:0000272">
    <property type="term" value="P:polysaccharide catabolic process"/>
    <property type="evidence" value="ECO:0007669"/>
    <property type="project" value="UniProtKB-ARBA"/>
</dbReference>
<organism evidence="2 3">
    <name type="scientific">Aegilops tauschii subsp. strangulata</name>
    <name type="common">Goatgrass</name>
    <dbReference type="NCBI Taxonomy" id="200361"/>
    <lineage>
        <taxon>Eukaryota</taxon>
        <taxon>Viridiplantae</taxon>
        <taxon>Streptophyta</taxon>
        <taxon>Embryophyta</taxon>
        <taxon>Tracheophyta</taxon>
        <taxon>Spermatophyta</taxon>
        <taxon>Magnoliopsida</taxon>
        <taxon>Liliopsida</taxon>
        <taxon>Poales</taxon>
        <taxon>Poaceae</taxon>
        <taxon>BOP clade</taxon>
        <taxon>Pooideae</taxon>
        <taxon>Triticodae</taxon>
        <taxon>Triticeae</taxon>
        <taxon>Triticinae</taxon>
        <taxon>Aegilops</taxon>
    </lineage>
</organism>
<evidence type="ECO:0000313" key="2">
    <source>
        <dbReference type="EnsemblPlants" id="AET7Gv21320400.17"/>
    </source>
</evidence>
<dbReference type="PANTHER" id="PTHR43651">
    <property type="entry name" value="1,4-ALPHA-GLUCAN-BRANCHING ENZYME"/>
    <property type="match status" value="1"/>
</dbReference>
<name>A0A453TB00_AEGTS</name>
<accession>A0A453TB00</accession>
<dbReference type="InterPro" id="IPR013780">
    <property type="entry name" value="Glyco_hydro_b"/>
</dbReference>
<dbReference type="Pfam" id="PF02806">
    <property type="entry name" value="Alpha-amylase_C"/>
    <property type="match status" value="1"/>
</dbReference>
<reference evidence="2" key="3">
    <citation type="journal article" date="2017" name="Nature">
        <title>Genome sequence of the progenitor of the wheat D genome Aegilops tauschii.</title>
        <authorList>
            <person name="Luo M.C."/>
            <person name="Gu Y.Q."/>
            <person name="Puiu D."/>
            <person name="Wang H."/>
            <person name="Twardziok S.O."/>
            <person name="Deal K.R."/>
            <person name="Huo N."/>
            <person name="Zhu T."/>
            <person name="Wang L."/>
            <person name="Wang Y."/>
            <person name="McGuire P.E."/>
            <person name="Liu S."/>
            <person name="Long H."/>
            <person name="Ramasamy R.K."/>
            <person name="Rodriguez J.C."/>
            <person name="Van S.L."/>
            <person name="Yuan L."/>
            <person name="Wang Z."/>
            <person name="Xia Z."/>
            <person name="Xiao L."/>
            <person name="Anderson O.D."/>
            <person name="Ouyang S."/>
            <person name="Liang Y."/>
            <person name="Zimin A.V."/>
            <person name="Pertea G."/>
            <person name="Qi P."/>
            <person name="Bennetzen J.L."/>
            <person name="Dai X."/>
            <person name="Dawson M.W."/>
            <person name="Muller H.G."/>
            <person name="Kugler K."/>
            <person name="Rivarola-Duarte L."/>
            <person name="Spannagl M."/>
            <person name="Mayer K.F.X."/>
            <person name="Lu F.H."/>
            <person name="Bevan M.W."/>
            <person name="Leroy P."/>
            <person name="Li P."/>
            <person name="You F.M."/>
            <person name="Sun Q."/>
            <person name="Liu Z."/>
            <person name="Lyons E."/>
            <person name="Wicker T."/>
            <person name="Salzberg S.L."/>
            <person name="Devos K.M."/>
            <person name="Dvorak J."/>
        </authorList>
    </citation>
    <scope>NUCLEOTIDE SEQUENCE [LARGE SCALE GENOMIC DNA]</scope>
    <source>
        <strain evidence="2">cv. AL8/78</strain>
    </source>
</reference>
<reference evidence="2" key="4">
    <citation type="submission" date="2019-03" db="UniProtKB">
        <authorList>
            <consortium name="EnsemblPlants"/>
        </authorList>
    </citation>
    <scope>IDENTIFICATION</scope>
</reference>
<reference evidence="3" key="1">
    <citation type="journal article" date="2014" name="Science">
        <title>Ancient hybridizations among the ancestral genomes of bread wheat.</title>
        <authorList>
            <consortium name="International Wheat Genome Sequencing Consortium,"/>
            <person name="Marcussen T."/>
            <person name="Sandve S.R."/>
            <person name="Heier L."/>
            <person name="Spannagl M."/>
            <person name="Pfeifer M."/>
            <person name="Jakobsen K.S."/>
            <person name="Wulff B.B."/>
            <person name="Steuernagel B."/>
            <person name="Mayer K.F."/>
            <person name="Olsen O.A."/>
        </authorList>
    </citation>
    <scope>NUCLEOTIDE SEQUENCE [LARGE SCALE GENOMIC DNA]</scope>
    <source>
        <strain evidence="3">cv. AL8/78</strain>
    </source>
</reference>
<dbReference type="AlphaFoldDB" id="A0A453TB00"/>
<dbReference type="GO" id="GO:0043169">
    <property type="term" value="F:cation binding"/>
    <property type="evidence" value="ECO:0007669"/>
    <property type="project" value="InterPro"/>
</dbReference>
<dbReference type="SUPFAM" id="SSF51011">
    <property type="entry name" value="Glycosyl hydrolase domain"/>
    <property type="match status" value="1"/>
</dbReference>
<evidence type="ECO:0000259" key="1">
    <source>
        <dbReference type="Pfam" id="PF02806"/>
    </source>
</evidence>
<dbReference type="EnsemblPlants" id="AET7Gv21320400.17">
    <property type="protein sequence ID" value="AET7Gv21320400.17"/>
    <property type="gene ID" value="AET7Gv21320400"/>
</dbReference>
<feature type="domain" description="Alpha-amylase/branching enzyme C-terminal all beta" evidence="1">
    <location>
        <begin position="1"/>
        <end position="54"/>
    </location>
</feature>
<sequence length="77" mass="8767">IIVFERGDLVFVFNFHPSKTYDGYKVGCDLPGKYKVALDSDALMFGGHGRVSNVNDVQDLFCTPMFFYRRGHQGCIR</sequence>
<dbReference type="Proteomes" id="UP000015105">
    <property type="component" value="Chromosome 7D"/>
</dbReference>
<dbReference type="PANTHER" id="PTHR43651:SF2">
    <property type="entry name" value="1,4-ALPHA-GLUCAN-BRANCHING ENZYME, CHLOROPLASTIC_AMYLOPLASTIC"/>
    <property type="match status" value="1"/>
</dbReference>
<reference evidence="2" key="5">
    <citation type="journal article" date="2021" name="G3 (Bethesda)">
        <title>Aegilops tauschii genome assembly Aet v5.0 features greater sequence contiguity and improved annotation.</title>
        <authorList>
            <person name="Wang L."/>
            <person name="Zhu T."/>
            <person name="Rodriguez J.C."/>
            <person name="Deal K.R."/>
            <person name="Dubcovsky J."/>
            <person name="McGuire P.E."/>
            <person name="Lux T."/>
            <person name="Spannagl M."/>
            <person name="Mayer K.F.X."/>
            <person name="Baldrich P."/>
            <person name="Meyers B.C."/>
            <person name="Huo N."/>
            <person name="Gu Y.Q."/>
            <person name="Zhou H."/>
            <person name="Devos K.M."/>
            <person name="Bennetzen J.L."/>
            <person name="Unver T."/>
            <person name="Budak H."/>
            <person name="Gulick P.J."/>
            <person name="Galiba G."/>
            <person name="Kalapos B."/>
            <person name="Nelson D.R."/>
            <person name="Li P."/>
            <person name="You F.M."/>
            <person name="Luo M.C."/>
            <person name="Dvorak J."/>
        </authorList>
    </citation>
    <scope>NUCLEOTIDE SEQUENCE [LARGE SCALE GENOMIC DNA]</scope>
    <source>
        <strain evidence="2">cv. AL8/78</strain>
    </source>
</reference>
<protein>
    <recommendedName>
        <fullName evidence="1">Alpha-amylase/branching enzyme C-terminal all beta domain-containing protein</fullName>
    </recommendedName>
</protein>
<dbReference type="InterPro" id="IPR006048">
    <property type="entry name" value="A-amylase/branching_C"/>
</dbReference>
<reference evidence="3" key="2">
    <citation type="journal article" date="2017" name="Nat. Plants">
        <title>The Aegilops tauschii genome reveals multiple impacts of transposons.</title>
        <authorList>
            <person name="Zhao G."/>
            <person name="Zou C."/>
            <person name="Li K."/>
            <person name="Wang K."/>
            <person name="Li T."/>
            <person name="Gao L."/>
            <person name="Zhang X."/>
            <person name="Wang H."/>
            <person name="Yang Z."/>
            <person name="Liu X."/>
            <person name="Jiang W."/>
            <person name="Mao L."/>
            <person name="Kong X."/>
            <person name="Jiao Y."/>
            <person name="Jia J."/>
        </authorList>
    </citation>
    <scope>NUCLEOTIDE SEQUENCE [LARGE SCALE GENOMIC DNA]</scope>
    <source>
        <strain evidence="3">cv. AL8/78</strain>
    </source>
</reference>
<dbReference type="GO" id="GO:0005737">
    <property type="term" value="C:cytoplasm"/>
    <property type="evidence" value="ECO:0007669"/>
    <property type="project" value="TreeGrafter"/>
</dbReference>
<evidence type="ECO:0000313" key="3">
    <source>
        <dbReference type="Proteomes" id="UP000015105"/>
    </source>
</evidence>
<dbReference type="GO" id="GO:0003844">
    <property type="term" value="F:1,4-alpha-glucan branching enzyme activity"/>
    <property type="evidence" value="ECO:0007669"/>
    <property type="project" value="TreeGrafter"/>
</dbReference>